<dbReference type="OrthoDB" id="4568219at2"/>
<name>A0A1J0W0E0_9NOCA</name>
<gene>
    <name evidence="1" type="ORF">BOX37_31160</name>
</gene>
<evidence type="ECO:0000313" key="1">
    <source>
        <dbReference type="EMBL" id="APE37655.1"/>
    </source>
</evidence>
<dbReference type="AlphaFoldDB" id="A0A1J0W0E0"/>
<evidence type="ECO:0008006" key="3">
    <source>
        <dbReference type="Google" id="ProtNLM"/>
    </source>
</evidence>
<protein>
    <recommendedName>
        <fullName evidence="3">Minor tail protein</fullName>
    </recommendedName>
</protein>
<accession>A0A1J0W0E0</accession>
<dbReference type="Proteomes" id="UP000183810">
    <property type="component" value="Chromosome"/>
</dbReference>
<proteinExistence type="predicted"/>
<organism evidence="1 2">
    <name type="scientific">Nocardia mangyaensis</name>
    <dbReference type="NCBI Taxonomy" id="2213200"/>
    <lineage>
        <taxon>Bacteria</taxon>
        <taxon>Bacillati</taxon>
        <taxon>Actinomycetota</taxon>
        <taxon>Actinomycetes</taxon>
        <taxon>Mycobacteriales</taxon>
        <taxon>Nocardiaceae</taxon>
        <taxon>Nocardia</taxon>
    </lineage>
</organism>
<evidence type="ECO:0000313" key="2">
    <source>
        <dbReference type="Proteomes" id="UP000183810"/>
    </source>
</evidence>
<keyword evidence="2" id="KW-1185">Reference proteome</keyword>
<reference evidence="1" key="1">
    <citation type="submission" date="2016-11" db="EMBL/GenBank/DDBJ databases">
        <authorList>
            <person name="Jaros S."/>
            <person name="Januszkiewicz K."/>
            <person name="Wedrychowicz H."/>
        </authorList>
    </citation>
    <scope>NUCLEOTIDE SEQUENCE [LARGE SCALE GENOMIC DNA]</scope>
    <source>
        <strain evidence="1">Y48</strain>
    </source>
</reference>
<sequence>MAELPPLEYGKVVGRFLANVADGPDIGDLPEFPPLSGRVTFTADAAKVLVAGAEPAPATYVQLPKHYECQLDEFGYLTWRGARGIRLVAPNAATNPSDWTWKVTFDLDYEGDPVPLEPFSFTVGEYQPGPDPEDPDLGSTGLIDLTLVSPVPASTGNAVVRGERGHGIQIDGQVPIYADLPGSPPDGSQYIVQSDGLLYLFDEVTGWTPPGQGVVVRGPAGTTQWAGISGKPATFPPTIGSSATTAVAGDDPRLSDARTPTLHTHPAGEITGLTQIADALLSSTTEGEARAAISAVSVTDPRLSDPRTPTAAGQAYDIAFKSHTGNRAVGAGNVMPEGVRIERPYQVSSITYRGETAGTGNLVAELRKNGTVIAGTTATIADTAHVGDTVVTVGGPWNFVAGDRLTVHITTADNPAGKGLQVSLNGRTV</sequence>
<dbReference type="EMBL" id="CP018082">
    <property type="protein sequence ID" value="APE37655.1"/>
    <property type="molecule type" value="Genomic_DNA"/>
</dbReference>
<dbReference type="RefSeq" id="WP_071930820.1">
    <property type="nucleotide sequence ID" value="NZ_CP018082.1"/>
</dbReference>
<dbReference type="KEGG" id="nsl:BOX37_31160"/>